<dbReference type="AlphaFoldDB" id="A0A1A8GEV0"/>
<feature type="non-terminal residue" evidence="1">
    <location>
        <position position="1"/>
    </location>
</feature>
<name>A0A1A8GEV0_9TELE</name>
<evidence type="ECO:0000313" key="1">
    <source>
        <dbReference type="EMBL" id="SBQ68899.1"/>
    </source>
</evidence>
<reference evidence="1" key="2">
    <citation type="submission" date="2016-06" db="EMBL/GenBank/DDBJ databases">
        <title>The genome of a short-lived fish provides insights into sex chromosome evolution and the genetic control of aging.</title>
        <authorList>
            <person name="Reichwald K."/>
            <person name="Felder M."/>
            <person name="Petzold A."/>
            <person name="Koch P."/>
            <person name="Groth M."/>
            <person name="Platzer M."/>
        </authorList>
    </citation>
    <scope>NUCLEOTIDE SEQUENCE</scope>
    <source>
        <tissue evidence="1">Brain</tissue>
    </source>
</reference>
<organism evidence="1">
    <name type="scientific">Nothobranchius korthausae</name>
    <dbReference type="NCBI Taxonomy" id="1143690"/>
    <lineage>
        <taxon>Eukaryota</taxon>
        <taxon>Metazoa</taxon>
        <taxon>Chordata</taxon>
        <taxon>Craniata</taxon>
        <taxon>Vertebrata</taxon>
        <taxon>Euteleostomi</taxon>
        <taxon>Actinopterygii</taxon>
        <taxon>Neopterygii</taxon>
        <taxon>Teleostei</taxon>
        <taxon>Neoteleostei</taxon>
        <taxon>Acanthomorphata</taxon>
        <taxon>Ovalentaria</taxon>
        <taxon>Atherinomorphae</taxon>
        <taxon>Cyprinodontiformes</taxon>
        <taxon>Nothobranchiidae</taxon>
        <taxon>Nothobranchius</taxon>
    </lineage>
</organism>
<reference evidence="1" key="1">
    <citation type="submission" date="2016-05" db="EMBL/GenBank/DDBJ databases">
        <authorList>
            <person name="Lavstsen T."/>
            <person name="Jespersen J.S."/>
        </authorList>
    </citation>
    <scope>NUCLEOTIDE SEQUENCE</scope>
    <source>
        <tissue evidence="1">Brain</tissue>
    </source>
</reference>
<dbReference type="EMBL" id="HAEC01000822">
    <property type="protein sequence ID" value="SBQ68899.1"/>
    <property type="molecule type" value="Transcribed_RNA"/>
</dbReference>
<protein>
    <submittedName>
        <fullName evidence="1">Bicaudal C homolog 1</fullName>
    </submittedName>
</protein>
<sequence>VSIRQSGRHWEWQRLGQLEGEKRHRKRPDEPHRVPLGCQQSEEEAEQICCRTLPQQQQLHGLNFLSNGQQWL</sequence>
<feature type="non-terminal residue" evidence="1">
    <location>
        <position position="72"/>
    </location>
</feature>
<gene>
    <name evidence="1" type="primary">BICC1</name>
</gene>
<proteinExistence type="predicted"/>
<accession>A0A1A8GEV0</accession>